<accession>A0A6A8MGG7</accession>
<keyword evidence="2" id="KW-1185">Reference proteome</keyword>
<proteinExistence type="predicted"/>
<protein>
    <submittedName>
        <fullName evidence="1">Uncharacterized protein</fullName>
    </submittedName>
</protein>
<dbReference type="AlphaFoldDB" id="A0A6A8MGG7"/>
<evidence type="ECO:0000313" key="1">
    <source>
        <dbReference type="EMBL" id="MST87909.1"/>
    </source>
</evidence>
<dbReference type="EMBL" id="VUMX01000046">
    <property type="protein sequence ID" value="MST87909.1"/>
    <property type="molecule type" value="Genomic_DNA"/>
</dbReference>
<dbReference type="Proteomes" id="UP000438120">
    <property type="component" value="Unassembled WGS sequence"/>
</dbReference>
<evidence type="ECO:0000313" key="2">
    <source>
        <dbReference type="Proteomes" id="UP000438120"/>
    </source>
</evidence>
<gene>
    <name evidence="1" type="ORF">FYJ62_09895</name>
</gene>
<organism evidence="1 2">
    <name type="scientific">Lactobacillus porci</name>
    <dbReference type="NCBI Taxonomy" id="2012477"/>
    <lineage>
        <taxon>Bacteria</taxon>
        <taxon>Bacillati</taxon>
        <taxon>Bacillota</taxon>
        <taxon>Bacilli</taxon>
        <taxon>Lactobacillales</taxon>
        <taxon>Lactobacillaceae</taxon>
        <taxon>Lactobacillus</taxon>
    </lineage>
</organism>
<dbReference type="RefSeq" id="WP_154549516.1">
    <property type="nucleotide sequence ID" value="NZ_VUMX01000046.1"/>
</dbReference>
<name>A0A6A8MGG7_9LACO</name>
<reference evidence="1 2" key="1">
    <citation type="submission" date="2019-08" db="EMBL/GenBank/DDBJ databases">
        <title>In-depth cultivation of the pig gut microbiome towards novel bacterial diversity and tailored functional studies.</title>
        <authorList>
            <person name="Wylensek D."/>
            <person name="Hitch T.C.A."/>
            <person name="Clavel T."/>
        </authorList>
    </citation>
    <scope>NUCLEOTIDE SEQUENCE [LARGE SCALE GENOMIC DNA]</scope>
    <source>
        <strain evidence="1 2">Bifido-178-WT-2B</strain>
    </source>
</reference>
<comment type="caution">
    <text evidence="1">The sequence shown here is derived from an EMBL/GenBank/DDBJ whole genome shotgun (WGS) entry which is preliminary data.</text>
</comment>
<dbReference type="OrthoDB" id="5113944at2"/>
<sequence length="130" mass="15236">MKDFALYDLENKQYYPEGELEISHEDWAFYRKLYGFIPLTYKVRMTVAGVKARVCNATTWGVTYKCPDNPVATLLFDQVEGTFTSQKGEVRHLSNGRMALSIRQWHQYPSILPRELYLDDQQEGEKFETL</sequence>